<dbReference type="PANTHER" id="PTHR11474:SF76">
    <property type="entry name" value="SHKT DOMAIN-CONTAINING PROTEIN"/>
    <property type="match status" value="1"/>
</dbReference>
<name>A0A7Y8BLA6_9PSED</name>
<dbReference type="InterPro" id="IPR050316">
    <property type="entry name" value="Tyrosinase/Hemocyanin"/>
</dbReference>
<dbReference type="Pfam" id="PF12142">
    <property type="entry name" value="PPO1_DWL"/>
    <property type="match status" value="1"/>
</dbReference>
<organism evidence="7 8">
    <name type="scientific">Pseudomonas gingeri</name>
    <dbReference type="NCBI Taxonomy" id="117681"/>
    <lineage>
        <taxon>Bacteria</taxon>
        <taxon>Pseudomonadati</taxon>
        <taxon>Pseudomonadota</taxon>
        <taxon>Gammaproteobacteria</taxon>
        <taxon>Pseudomonadales</taxon>
        <taxon>Pseudomonadaceae</taxon>
        <taxon>Pseudomonas</taxon>
    </lineage>
</organism>
<feature type="domain" description="Tyrosinase copper-binding" evidence="6">
    <location>
        <begin position="258"/>
        <end position="269"/>
    </location>
</feature>
<comment type="cofactor">
    <cofactor evidence="1">
        <name>Cu(2+)</name>
        <dbReference type="ChEBI" id="CHEBI:29036"/>
    </cofactor>
</comment>
<reference evidence="7 8" key="1">
    <citation type="submission" date="2020-04" db="EMBL/GenBank/DDBJ databases">
        <title>Molecular characterization of pseudomonads from Agaricus bisporus reveal novel blotch 2 pathogens in Western Europe.</title>
        <authorList>
            <person name="Taparia T."/>
            <person name="Krijger M."/>
            <person name="Haynes E."/>
            <person name="Elpinstone J.G."/>
            <person name="Noble R."/>
            <person name="Van Der Wolf J."/>
        </authorList>
    </citation>
    <scope>NUCLEOTIDE SEQUENCE [LARGE SCALE GENOMIC DNA]</scope>
    <source>
        <strain evidence="7 8">F1001</strain>
    </source>
</reference>
<keyword evidence="4" id="KW-0560">Oxidoreductase</keyword>
<gene>
    <name evidence="7" type="ORF">HX829_15730</name>
</gene>
<dbReference type="InterPro" id="IPR057190">
    <property type="entry name" value="DUF7868"/>
</dbReference>
<dbReference type="PROSITE" id="PS51318">
    <property type="entry name" value="TAT"/>
    <property type="match status" value="1"/>
</dbReference>
<dbReference type="GO" id="GO:0046872">
    <property type="term" value="F:metal ion binding"/>
    <property type="evidence" value="ECO:0007669"/>
    <property type="project" value="UniProtKB-KW"/>
</dbReference>
<sequence>MTISRRKVLKAGLVGGGMAMLPFGLMKNAWAAPGKTLTRYNVLSQEGQKMLAIYADAVKKMMAKDPKDPLSWTFQWYTHAMPGDRPKAQTIDKLYGSGSSPNKALAQAMWWTCEPHASHGVNSNAFLPWHRMYVLYFEQIIRTVSGRPDFTLPYWDYTGPYSASGNNYSVMPKQFLLEKDPVWAPLYRPDRNPGSNAGKPVVDAGNPLDLSCMKWPNYADKGTVAGFCSNINGNPHGALHGDVGNQKGMGQVPWAANDPIFWLHHANIDRIWASWNKSGGKNPNDSAFLNETWVFADGAGKAVKVKVSEILDTTTLAYPYVYAEYAERPKDSLPFPSAQKNFQLRAESVAPGATAKAIALGGKATSVALQVPVAANALKQSFGAQLKALPASSVYALSFDAIEANGEPGNNYLVYLGLPAGAAPTPEYLVGGISMFGVGMQGMHGGHHASSTRVSFLVGERIHTLLAAGGLEAAPTVTLVPLGEPNPGTEPTIGSITLQSLAV</sequence>
<dbReference type="InterPro" id="IPR022739">
    <property type="entry name" value="Polyphenol_oxidase_cen"/>
</dbReference>
<dbReference type="InterPro" id="IPR008922">
    <property type="entry name" value="Di-copper_centre_dom_sf"/>
</dbReference>
<dbReference type="Pfam" id="PF00264">
    <property type="entry name" value="Tyrosinase"/>
    <property type="match status" value="1"/>
</dbReference>
<evidence type="ECO:0000256" key="1">
    <source>
        <dbReference type="ARBA" id="ARBA00001973"/>
    </source>
</evidence>
<evidence type="ECO:0000256" key="5">
    <source>
        <dbReference type="ARBA" id="ARBA00023008"/>
    </source>
</evidence>
<comment type="caution">
    <text evidence="7">The sequence shown here is derived from an EMBL/GenBank/DDBJ whole genome shotgun (WGS) entry which is preliminary data.</text>
</comment>
<dbReference type="RefSeq" id="WP_177144490.1">
    <property type="nucleotide sequence ID" value="NZ_JACAPU010000016.1"/>
</dbReference>
<evidence type="ECO:0000259" key="6">
    <source>
        <dbReference type="PROSITE" id="PS00498"/>
    </source>
</evidence>
<dbReference type="EMBL" id="JACAPU010000016">
    <property type="protein sequence ID" value="NWB47940.1"/>
    <property type="molecule type" value="Genomic_DNA"/>
</dbReference>
<evidence type="ECO:0000313" key="7">
    <source>
        <dbReference type="EMBL" id="NWB47940.1"/>
    </source>
</evidence>
<dbReference type="SUPFAM" id="SSF48056">
    <property type="entry name" value="Di-copper centre-containing domain"/>
    <property type="match status" value="1"/>
</dbReference>
<accession>A0A7Y8BLA6</accession>
<keyword evidence="3" id="KW-0479">Metal-binding</keyword>
<dbReference type="Proteomes" id="UP000582981">
    <property type="component" value="Unassembled WGS sequence"/>
</dbReference>
<evidence type="ECO:0000256" key="3">
    <source>
        <dbReference type="ARBA" id="ARBA00022723"/>
    </source>
</evidence>
<proteinExistence type="inferred from homology"/>
<keyword evidence="5" id="KW-0186">Copper</keyword>
<dbReference type="InterPro" id="IPR002227">
    <property type="entry name" value="Tyrosinase_Cu-bd"/>
</dbReference>
<dbReference type="Pfam" id="PF25271">
    <property type="entry name" value="DUF7868"/>
    <property type="match status" value="1"/>
</dbReference>
<dbReference type="PANTHER" id="PTHR11474">
    <property type="entry name" value="TYROSINASE FAMILY MEMBER"/>
    <property type="match status" value="1"/>
</dbReference>
<comment type="similarity">
    <text evidence="2">Belongs to the tyrosinase family.</text>
</comment>
<evidence type="ECO:0000256" key="2">
    <source>
        <dbReference type="ARBA" id="ARBA00009928"/>
    </source>
</evidence>
<protein>
    <submittedName>
        <fullName evidence="7">Tyrosinase family protein</fullName>
    </submittedName>
</protein>
<dbReference type="Gene3D" id="1.10.1280.10">
    <property type="entry name" value="Di-copper center containing domain from catechol oxidase"/>
    <property type="match status" value="1"/>
</dbReference>
<evidence type="ECO:0000256" key="4">
    <source>
        <dbReference type="ARBA" id="ARBA00023002"/>
    </source>
</evidence>
<dbReference type="InterPro" id="IPR006311">
    <property type="entry name" value="TAT_signal"/>
</dbReference>
<dbReference type="PROSITE" id="PS00498">
    <property type="entry name" value="TYROSINASE_2"/>
    <property type="match status" value="1"/>
</dbReference>
<dbReference type="AlphaFoldDB" id="A0A7Y8BLA6"/>
<dbReference type="GO" id="GO:0004097">
    <property type="term" value="F:catechol oxidase activity"/>
    <property type="evidence" value="ECO:0007669"/>
    <property type="project" value="InterPro"/>
</dbReference>
<evidence type="ECO:0000313" key="8">
    <source>
        <dbReference type="Proteomes" id="UP000582981"/>
    </source>
</evidence>
<dbReference type="PRINTS" id="PR00092">
    <property type="entry name" value="TYROSINASE"/>
</dbReference>